<accession>A0A1H6SJ81</accession>
<proteinExistence type="predicted"/>
<dbReference type="AlphaFoldDB" id="A0A1H6SJ81"/>
<gene>
    <name evidence="1" type="ORF">SAMN05660918_1238</name>
</gene>
<evidence type="ECO:0000313" key="2">
    <source>
        <dbReference type="Proteomes" id="UP000199702"/>
    </source>
</evidence>
<dbReference type="EMBL" id="FNYA01000002">
    <property type="protein sequence ID" value="SEI63835.1"/>
    <property type="molecule type" value="Genomic_DNA"/>
</dbReference>
<dbReference type="RefSeq" id="WP_091309791.1">
    <property type="nucleotide sequence ID" value="NZ_CBCSJU010000002.1"/>
</dbReference>
<sequence>MKTEKNEVKEWFRKFRPDLEINETFIGDLFNEYISRKESLSLDEKNSFYSYVVFNYKSEMINLIYSILEGNENYNAMIESWVEENCDVFHIGNILELIDKNDPIENQENYPHLDFNKDEDIKVEYLKIVGRYIEEMS</sequence>
<name>A0A1H6SJ81_9FLAO</name>
<dbReference type="STRING" id="402734.SAMN05660918_1238"/>
<keyword evidence="2" id="KW-1185">Reference proteome</keyword>
<organism evidence="1 2">
    <name type="scientific">Flavobacterium terrigena</name>
    <dbReference type="NCBI Taxonomy" id="402734"/>
    <lineage>
        <taxon>Bacteria</taxon>
        <taxon>Pseudomonadati</taxon>
        <taxon>Bacteroidota</taxon>
        <taxon>Flavobacteriia</taxon>
        <taxon>Flavobacteriales</taxon>
        <taxon>Flavobacteriaceae</taxon>
        <taxon>Flavobacterium</taxon>
    </lineage>
</organism>
<protein>
    <submittedName>
        <fullName evidence="1">Uncharacterized protein</fullName>
    </submittedName>
</protein>
<evidence type="ECO:0000313" key="1">
    <source>
        <dbReference type="EMBL" id="SEI63835.1"/>
    </source>
</evidence>
<dbReference type="OrthoDB" id="9848235at2"/>
<reference evidence="2" key="1">
    <citation type="submission" date="2016-10" db="EMBL/GenBank/DDBJ databases">
        <authorList>
            <person name="Varghese N."/>
            <person name="Submissions S."/>
        </authorList>
    </citation>
    <scope>NUCLEOTIDE SEQUENCE [LARGE SCALE GENOMIC DNA]</scope>
    <source>
        <strain evidence="2">DSM 17934</strain>
    </source>
</reference>
<dbReference type="Proteomes" id="UP000199702">
    <property type="component" value="Unassembled WGS sequence"/>
</dbReference>